<comment type="caution">
    <text evidence="1">The sequence shown here is derived from an EMBL/GenBank/DDBJ whole genome shotgun (WGS) entry which is preliminary data.</text>
</comment>
<evidence type="ECO:0000313" key="1">
    <source>
        <dbReference type="EMBL" id="CAK1603770.1"/>
    </source>
</evidence>
<dbReference type="EMBL" id="CAVLGL010000159">
    <property type="protein sequence ID" value="CAK1603770.1"/>
    <property type="molecule type" value="Genomic_DNA"/>
</dbReference>
<keyword evidence="2" id="KW-1185">Reference proteome</keyword>
<accession>A0AAV1M7T1</accession>
<name>A0AAV1M7T1_9NEOP</name>
<dbReference type="Proteomes" id="UP001314205">
    <property type="component" value="Unassembled WGS sequence"/>
</dbReference>
<proteinExistence type="predicted"/>
<reference evidence="1 2" key="1">
    <citation type="submission" date="2023-11" db="EMBL/GenBank/DDBJ databases">
        <authorList>
            <person name="Hedman E."/>
            <person name="Englund M."/>
            <person name="Stromberg M."/>
            <person name="Nyberg Akerstrom W."/>
            <person name="Nylinder S."/>
            <person name="Jareborg N."/>
            <person name="Kallberg Y."/>
            <person name="Kronander E."/>
        </authorList>
    </citation>
    <scope>NUCLEOTIDE SEQUENCE [LARGE SCALE GENOMIC DNA]</scope>
</reference>
<protein>
    <submittedName>
        <fullName evidence="1">Uncharacterized protein</fullName>
    </submittedName>
</protein>
<evidence type="ECO:0000313" key="2">
    <source>
        <dbReference type="Proteomes" id="UP001314205"/>
    </source>
</evidence>
<dbReference type="AlphaFoldDB" id="A0AAV1M7T1"/>
<sequence length="75" mass="8872">MTTHLHFDSQTRIDLCPYRMLQNIWKHQTIDSHLSIFILVLCLLHLRSLKTSPSSSLYRILCSKFAHSNRQIPHE</sequence>
<gene>
    <name evidence="1" type="ORF">PARMNEM_LOCUS22077</name>
</gene>
<organism evidence="1 2">
    <name type="scientific">Parnassius mnemosyne</name>
    <name type="common">clouded apollo</name>
    <dbReference type="NCBI Taxonomy" id="213953"/>
    <lineage>
        <taxon>Eukaryota</taxon>
        <taxon>Metazoa</taxon>
        <taxon>Ecdysozoa</taxon>
        <taxon>Arthropoda</taxon>
        <taxon>Hexapoda</taxon>
        <taxon>Insecta</taxon>
        <taxon>Pterygota</taxon>
        <taxon>Neoptera</taxon>
        <taxon>Endopterygota</taxon>
        <taxon>Lepidoptera</taxon>
        <taxon>Glossata</taxon>
        <taxon>Ditrysia</taxon>
        <taxon>Papilionoidea</taxon>
        <taxon>Papilionidae</taxon>
        <taxon>Parnassiinae</taxon>
        <taxon>Parnassini</taxon>
        <taxon>Parnassius</taxon>
        <taxon>Driopa</taxon>
    </lineage>
</organism>